<organism evidence="2 3">
    <name type="scientific">Phytophthora megakarya</name>
    <dbReference type="NCBI Taxonomy" id="4795"/>
    <lineage>
        <taxon>Eukaryota</taxon>
        <taxon>Sar</taxon>
        <taxon>Stramenopiles</taxon>
        <taxon>Oomycota</taxon>
        <taxon>Peronosporomycetes</taxon>
        <taxon>Peronosporales</taxon>
        <taxon>Peronosporaceae</taxon>
        <taxon>Phytophthora</taxon>
    </lineage>
</organism>
<dbReference type="EMBL" id="NBNE01012487">
    <property type="protein sequence ID" value="OWY95797.1"/>
    <property type="molecule type" value="Genomic_DNA"/>
</dbReference>
<evidence type="ECO:0000313" key="3">
    <source>
        <dbReference type="Proteomes" id="UP000198211"/>
    </source>
</evidence>
<feature type="compositionally biased region" description="Basic and acidic residues" evidence="1">
    <location>
        <begin position="112"/>
        <end position="121"/>
    </location>
</feature>
<reference evidence="3" key="1">
    <citation type="submission" date="2017-03" db="EMBL/GenBank/DDBJ databases">
        <title>Phytopthora megakarya and P. palmivora, two closely related causual agents of cacao black pod achieved similar genome size and gene model numbers by different mechanisms.</title>
        <authorList>
            <person name="Ali S."/>
            <person name="Shao J."/>
            <person name="Larry D.J."/>
            <person name="Kronmiller B."/>
            <person name="Shen D."/>
            <person name="Strem M.D."/>
            <person name="Melnick R.L."/>
            <person name="Guiltinan M.J."/>
            <person name="Tyler B.M."/>
            <person name="Meinhardt L.W."/>
            <person name="Bailey B.A."/>
        </authorList>
    </citation>
    <scope>NUCLEOTIDE SEQUENCE [LARGE SCALE GENOMIC DNA]</scope>
    <source>
        <strain evidence="3">zdho120</strain>
    </source>
</reference>
<accession>A0A225URT3</accession>
<dbReference type="Proteomes" id="UP000198211">
    <property type="component" value="Unassembled WGS sequence"/>
</dbReference>
<evidence type="ECO:0000256" key="1">
    <source>
        <dbReference type="SAM" id="MobiDB-lite"/>
    </source>
</evidence>
<feature type="compositionally biased region" description="Acidic residues" evidence="1">
    <location>
        <begin position="56"/>
        <end position="66"/>
    </location>
</feature>
<keyword evidence="3" id="KW-1185">Reference proteome</keyword>
<evidence type="ECO:0000313" key="2">
    <source>
        <dbReference type="EMBL" id="OWY95797.1"/>
    </source>
</evidence>
<dbReference type="AlphaFoldDB" id="A0A225URT3"/>
<feature type="compositionally biased region" description="Polar residues" evidence="1">
    <location>
        <begin position="86"/>
        <end position="102"/>
    </location>
</feature>
<feature type="compositionally biased region" description="Basic and acidic residues" evidence="1">
    <location>
        <begin position="12"/>
        <end position="23"/>
    </location>
</feature>
<protein>
    <submittedName>
        <fullName evidence="2">Uncharacterized protein</fullName>
    </submittedName>
</protein>
<feature type="region of interest" description="Disordered" evidence="1">
    <location>
        <begin position="1"/>
        <end position="134"/>
    </location>
</feature>
<sequence>MVRVPGSSGDSGFHRESQEEVQVKNEQGNEMSSMTTSLNASCADQQSARRNSIDVSDTDVDPDPDLEEKPHPPQVSGPAGLESRQDPLTKQTRNTISTQATGSEVGKPRPKTVREKMKKPDDEEDEDHHGSGWSEEDLKFMYHRKEICDFVHQDPVMRILKLIRRSL</sequence>
<proteinExistence type="predicted"/>
<feature type="compositionally biased region" description="Polar residues" evidence="1">
    <location>
        <begin position="24"/>
        <end position="50"/>
    </location>
</feature>
<gene>
    <name evidence="2" type="ORF">PHMEG_00034111</name>
</gene>
<comment type="caution">
    <text evidence="2">The sequence shown here is derived from an EMBL/GenBank/DDBJ whole genome shotgun (WGS) entry which is preliminary data.</text>
</comment>
<name>A0A225URT3_9STRA</name>